<dbReference type="SUPFAM" id="SSF55486">
    <property type="entry name" value="Metalloproteases ('zincins'), catalytic domain"/>
    <property type="match status" value="1"/>
</dbReference>
<dbReference type="Gene3D" id="3.40.390.10">
    <property type="entry name" value="Collagenase (Catalytic Domain)"/>
    <property type="match status" value="1"/>
</dbReference>
<dbReference type="Proteomes" id="UP001168423">
    <property type="component" value="Unassembled WGS sequence"/>
</dbReference>
<evidence type="ECO:0008006" key="4">
    <source>
        <dbReference type="Google" id="ProtNLM"/>
    </source>
</evidence>
<evidence type="ECO:0000256" key="1">
    <source>
        <dbReference type="SAM" id="Phobius"/>
    </source>
</evidence>
<sequence>MTPRMTRPASPEATGCTHSAHLNVCFSCLRGQKLEENEMNGKTGMRVFSLLTALLLVGVGVVSAVSAQDVTGTLPADSSEPVLVIGDSMDVLITGTTSVSDMRASGINAPEELNIPKGITRYDLVTFDHAALNKQIRGVLPLQIHGKEYQAELHRMDFEQIDDGIDSYEGVIVGVGGSDVLLTTGENALVGSVTFGNETFWITPVESRARAKGEASPLHVIYSSQDIENPEKWSLIDYGTLTPPEGYTPIEVPENLESSMRELQDQYATVNLLVVTDNQFYQDQDNWKTVAQDIVAEANRQFDRDDIRVTLCVMAYTDSKRVQLSNHSNITSNPVVAVQAIYPNTDLDLWAADIALYVGGYDADGSAQGATYGYYPYHHRHAWAQMVPDDILYLGTTHGRRCVSIHELGHLFDAGHQELDENRTIPSYRRAYQWYQPFSPPLNLKNTVTYSYFNELMSTTEFSSDDYHGDADHDNARRIRETKWTVANYHS</sequence>
<proteinExistence type="predicted"/>
<keyword evidence="1" id="KW-1133">Transmembrane helix</keyword>
<protein>
    <recommendedName>
        <fullName evidence="4">Peptidase M12B domain-containing protein</fullName>
    </recommendedName>
</protein>
<evidence type="ECO:0000313" key="3">
    <source>
        <dbReference type="Proteomes" id="UP001168423"/>
    </source>
</evidence>
<dbReference type="InterPro" id="IPR024079">
    <property type="entry name" value="MetalloPept_cat_dom_sf"/>
</dbReference>
<organism evidence="2 3">
    <name type="scientific">Methanoculleus methanifontis</name>
    <dbReference type="NCBI Taxonomy" id="2584086"/>
    <lineage>
        <taxon>Archaea</taxon>
        <taxon>Methanobacteriati</taxon>
        <taxon>Methanobacteriota</taxon>
        <taxon>Stenosarchaea group</taxon>
        <taxon>Methanomicrobia</taxon>
        <taxon>Methanomicrobiales</taxon>
        <taxon>Methanomicrobiaceae</taxon>
        <taxon>Methanoculleus</taxon>
    </lineage>
</organism>
<accession>A0ABT8M0U3</accession>
<comment type="caution">
    <text evidence="2">The sequence shown here is derived from an EMBL/GenBank/DDBJ whole genome shotgun (WGS) entry which is preliminary data.</text>
</comment>
<dbReference type="EMBL" id="VCYI01000002">
    <property type="protein sequence ID" value="MDN7011876.1"/>
    <property type="molecule type" value="Genomic_DNA"/>
</dbReference>
<gene>
    <name evidence="2" type="ORF">FGW20_02210</name>
</gene>
<feature type="transmembrane region" description="Helical" evidence="1">
    <location>
        <begin position="47"/>
        <end position="67"/>
    </location>
</feature>
<keyword evidence="1" id="KW-0472">Membrane</keyword>
<keyword evidence="1" id="KW-0812">Transmembrane</keyword>
<reference evidence="2" key="1">
    <citation type="submission" date="2019-05" db="EMBL/GenBank/DDBJ databases">
        <title>Isolation and characterization of methanogens from the cold seep sediment at Four-Way Closure Ridge.</title>
        <authorList>
            <person name="You Y.-T."/>
            <person name="Chen S.-C."/>
            <person name="Zhang W.-L."/>
            <person name="Lai M.-C."/>
        </authorList>
    </citation>
    <scope>NUCLEOTIDE SEQUENCE</scope>
    <source>
        <strain evidence="2">FWC-SCC3</strain>
    </source>
</reference>
<keyword evidence="3" id="KW-1185">Reference proteome</keyword>
<evidence type="ECO:0000313" key="2">
    <source>
        <dbReference type="EMBL" id="MDN7011876.1"/>
    </source>
</evidence>
<name>A0ABT8M0U3_9EURY</name>